<reference evidence="2 3" key="1">
    <citation type="submission" date="2019-11" db="EMBL/GenBank/DDBJ databases">
        <title>Draft genome sequences of five Paenibacillus species of dairy origin.</title>
        <authorList>
            <person name="Olajide A.M."/>
            <person name="Chen S."/>
            <person name="Lapointe G."/>
        </authorList>
    </citation>
    <scope>NUCLEOTIDE SEQUENCE [LARGE SCALE GENOMIC DNA]</scope>
    <source>
        <strain evidence="2 3">12CR55</strain>
    </source>
</reference>
<feature type="transmembrane region" description="Helical" evidence="1">
    <location>
        <begin position="110"/>
        <end position="133"/>
    </location>
</feature>
<sequence>MNSKFYFIIPWCFCCIIVLAALLLGFTYELPKFDKVLDSVITFGSIILGFLSALLGILITIQGSSIMKRIYDEKQDVLLKSYFFESIGSGFIVIIFSTIMHVLIDDIRPFVRIIFFIWMFSLSLFLFSSYRIISLLMKILFKSDLDSGDDKNKENKQKKITYNIPVKKKEDKALISNQTLTEIETGDKNLS</sequence>
<keyword evidence="1" id="KW-1133">Transmembrane helix</keyword>
<dbReference type="EMBL" id="WNZW01000002">
    <property type="protein sequence ID" value="MUG44930.1"/>
    <property type="molecule type" value="Genomic_DNA"/>
</dbReference>
<evidence type="ECO:0000313" key="3">
    <source>
        <dbReference type="Proteomes" id="UP000447876"/>
    </source>
</evidence>
<keyword evidence="1" id="KW-0812">Transmembrane</keyword>
<accession>A0A7X2Z019</accession>
<evidence type="ECO:0000256" key="1">
    <source>
        <dbReference type="SAM" id="Phobius"/>
    </source>
</evidence>
<keyword evidence="1" id="KW-0472">Membrane</keyword>
<comment type="caution">
    <text evidence="2">The sequence shown here is derived from an EMBL/GenBank/DDBJ whole genome shotgun (WGS) entry which is preliminary data.</text>
</comment>
<feature type="transmembrane region" description="Helical" evidence="1">
    <location>
        <begin position="40"/>
        <end position="61"/>
    </location>
</feature>
<proteinExistence type="predicted"/>
<organism evidence="2 3">
    <name type="scientific">Paenibacillus woosongensis</name>
    <dbReference type="NCBI Taxonomy" id="307580"/>
    <lineage>
        <taxon>Bacteria</taxon>
        <taxon>Bacillati</taxon>
        <taxon>Bacillota</taxon>
        <taxon>Bacilli</taxon>
        <taxon>Bacillales</taxon>
        <taxon>Paenibacillaceae</taxon>
        <taxon>Paenibacillus</taxon>
    </lineage>
</organism>
<protein>
    <submittedName>
        <fullName evidence="2">Uncharacterized protein</fullName>
    </submittedName>
</protein>
<gene>
    <name evidence="2" type="ORF">GNP95_07950</name>
</gene>
<feature type="transmembrane region" description="Helical" evidence="1">
    <location>
        <begin position="7"/>
        <end position="28"/>
    </location>
</feature>
<dbReference type="RefSeq" id="WP_155610326.1">
    <property type="nucleotide sequence ID" value="NZ_WNZW01000002.1"/>
</dbReference>
<dbReference type="OrthoDB" id="9891041at2"/>
<evidence type="ECO:0000313" key="2">
    <source>
        <dbReference type="EMBL" id="MUG44930.1"/>
    </source>
</evidence>
<dbReference type="AlphaFoldDB" id="A0A7X2Z019"/>
<name>A0A7X2Z019_9BACL</name>
<dbReference type="Proteomes" id="UP000447876">
    <property type="component" value="Unassembled WGS sequence"/>
</dbReference>
<feature type="transmembrane region" description="Helical" evidence="1">
    <location>
        <begin position="82"/>
        <end position="104"/>
    </location>
</feature>